<sequence length="695" mass="78351">MELNDSGSVVLTAYHSYSPSRIPIMDQSCVTELPSSLGPTHRKLHFRRMSSSVSRELQCPQVFGRSISQDSVESSSMEDYWREVRSIKESSQNGQEEQNLVEVKTPDEGEMEAEWLQEVGLSTLVSGSAGEDGMALLSTLTRAQAEAVQRRLDTYTQTTRRKNKQPVRDVRDVFGLTDTPARIEFMTPEPSPTPNGVQQSEETTLWDQSKENNKSGEKIETQQNSPEITEDLNWDIPYSESLTAAQKEQQCRNNFPKRPSSAILPKFTIREDRLGLTRIGDLSSQDMKKIHNLSLIEITTFYDALGIELKRNRTLKVKAKETGPFGVPLTTLLENDQKKVPGTKIPLIFQKLLSRMEQTGLDAEGILRVPGSASRVKNYRQELEAKFYNDTFDWDQIHHNDVACLLKTFIRELPYPLLTAEYLPAFVAVQNISPIKLQIQALHLIIMLLPDPNRDTIKAFLEYLSKVVANEAKNRMSLWNVSMIVAPNLFMCKGRSGNHLEAEAATKAANIVQLLIKYQDILWTIPPFMIAQVRKMNESENRRRTRVTWLNTSSFFFPPTFRGNGSPSPGSSPRGRNRNQEPALWEVPGVNSCPSTLGLCLKSDIPEGVIRVYATQLSKVSMAIQLDSETKASDILARFHCENSTNSAVPVNGQSHHLFEIGGNIGERCLDLNTYILDLYHLNPNATWVIKPRTL</sequence>
<dbReference type="GO" id="GO:0005737">
    <property type="term" value="C:cytoplasm"/>
    <property type="evidence" value="ECO:0007669"/>
    <property type="project" value="TreeGrafter"/>
</dbReference>
<evidence type="ECO:0000313" key="5">
    <source>
        <dbReference type="EMBL" id="GCC35936.1"/>
    </source>
</evidence>
<feature type="compositionally biased region" description="Low complexity" evidence="3">
    <location>
        <begin position="562"/>
        <end position="574"/>
    </location>
</feature>
<evidence type="ECO:0000256" key="3">
    <source>
        <dbReference type="SAM" id="MobiDB-lite"/>
    </source>
</evidence>
<dbReference type="PANTHER" id="PTHR14963:SF5">
    <property type="entry name" value="RHO GTPASE-ACTIVATING PROTEIN 28"/>
    <property type="match status" value="1"/>
</dbReference>
<evidence type="ECO:0000256" key="1">
    <source>
        <dbReference type="ARBA" id="ARBA00022468"/>
    </source>
</evidence>
<dbReference type="InterPro" id="IPR000198">
    <property type="entry name" value="RhoGAP_dom"/>
</dbReference>
<evidence type="ECO:0000313" key="6">
    <source>
        <dbReference type="Proteomes" id="UP000287033"/>
    </source>
</evidence>
<name>A0A401SZW2_CHIPU</name>
<feature type="compositionally biased region" description="Polar residues" evidence="3">
    <location>
        <begin position="194"/>
        <end position="207"/>
    </location>
</feature>
<protein>
    <recommendedName>
        <fullName evidence="4">Rho-GAP domain-containing protein</fullName>
    </recommendedName>
</protein>
<dbReference type="FunFam" id="1.10.555.10:FF:000018">
    <property type="entry name" value="Rho GTPase activating protein 28"/>
    <property type="match status" value="1"/>
</dbReference>
<organism evidence="5 6">
    <name type="scientific">Chiloscyllium punctatum</name>
    <name type="common">Brownbanded bambooshark</name>
    <name type="synonym">Hemiscyllium punctatum</name>
    <dbReference type="NCBI Taxonomy" id="137246"/>
    <lineage>
        <taxon>Eukaryota</taxon>
        <taxon>Metazoa</taxon>
        <taxon>Chordata</taxon>
        <taxon>Craniata</taxon>
        <taxon>Vertebrata</taxon>
        <taxon>Chondrichthyes</taxon>
        <taxon>Elasmobranchii</taxon>
        <taxon>Galeomorphii</taxon>
        <taxon>Galeoidea</taxon>
        <taxon>Orectolobiformes</taxon>
        <taxon>Hemiscylliidae</taxon>
        <taxon>Chiloscyllium</taxon>
    </lineage>
</organism>
<dbReference type="Proteomes" id="UP000287033">
    <property type="component" value="Unassembled WGS sequence"/>
</dbReference>
<dbReference type="OMA" id="DRATHQN"/>
<dbReference type="InterPro" id="IPR057323">
    <property type="entry name" value="RHG40/28/18_ubiquitin"/>
</dbReference>
<dbReference type="Pfam" id="PF25442">
    <property type="entry name" value="Ubiquitin_RHG40_C"/>
    <property type="match status" value="1"/>
</dbReference>
<feature type="compositionally biased region" description="Basic and acidic residues" evidence="3">
    <location>
        <begin position="208"/>
        <end position="220"/>
    </location>
</feature>
<dbReference type="GO" id="GO:0030833">
    <property type="term" value="P:regulation of actin filament polymerization"/>
    <property type="evidence" value="ECO:0007669"/>
    <property type="project" value="TreeGrafter"/>
</dbReference>
<dbReference type="PROSITE" id="PS50238">
    <property type="entry name" value="RHOGAP"/>
    <property type="match status" value="1"/>
</dbReference>
<evidence type="ECO:0000256" key="2">
    <source>
        <dbReference type="ARBA" id="ARBA00055252"/>
    </source>
</evidence>
<keyword evidence="1" id="KW-0343">GTPase activation</keyword>
<dbReference type="GO" id="GO:0005096">
    <property type="term" value="F:GTPase activator activity"/>
    <property type="evidence" value="ECO:0007669"/>
    <property type="project" value="UniProtKB-KW"/>
</dbReference>
<dbReference type="OrthoDB" id="27680at2759"/>
<dbReference type="STRING" id="137246.A0A401SZW2"/>
<feature type="region of interest" description="Disordered" evidence="3">
    <location>
        <begin position="183"/>
        <end position="232"/>
    </location>
</feature>
<proteinExistence type="predicted"/>
<comment type="function">
    <text evidence="2">GTPase activator for the Rho-type GTPases by converting them to an inactive GDP-bound state.</text>
</comment>
<feature type="domain" description="Rho-GAP" evidence="4">
    <location>
        <begin position="327"/>
        <end position="523"/>
    </location>
</feature>
<reference evidence="5 6" key="1">
    <citation type="journal article" date="2018" name="Nat. Ecol. Evol.">
        <title>Shark genomes provide insights into elasmobranch evolution and the origin of vertebrates.</title>
        <authorList>
            <person name="Hara Y"/>
            <person name="Yamaguchi K"/>
            <person name="Onimaru K"/>
            <person name="Kadota M"/>
            <person name="Koyanagi M"/>
            <person name="Keeley SD"/>
            <person name="Tatsumi K"/>
            <person name="Tanaka K"/>
            <person name="Motone F"/>
            <person name="Kageyama Y"/>
            <person name="Nozu R"/>
            <person name="Adachi N"/>
            <person name="Nishimura O"/>
            <person name="Nakagawa R"/>
            <person name="Tanegashima C"/>
            <person name="Kiyatake I"/>
            <person name="Matsumoto R"/>
            <person name="Murakumo K"/>
            <person name="Nishida K"/>
            <person name="Terakita A"/>
            <person name="Kuratani S"/>
            <person name="Sato K"/>
            <person name="Hyodo S Kuraku.S."/>
        </authorList>
    </citation>
    <scope>NUCLEOTIDE SEQUENCE [LARGE SCALE GENOMIC DNA]</scope>
</reference>
<dbReference type="GO" id="GO:0051056">
    <property type="term" value="P:regulation of small GTPase mediated signal transduction"/>
    <property type="evidence" value="ECO:0007669"/>
    <property type="project" value="TreeGrafter"/>
</dbReference>
<dbReference type="AlphaFoldDB" id="A0A401SZW2"/>
<keyword evidence="6" id="KW-1185">Reference proteome</keyword>
<comment type="caution">
    <text evidence="5">The sequence shown here is derived from an EMBL/GenBank/DDBJ whole genome shotgun (WGS) entry which is preliminary data.</text>
</comment>
<dbReference type="Gene3D" id="1.10.555.10">
    <property type="entry name" value="Rho GTPase activation protein"/>
    <property type="match status" value="1"/>
</dbReference>
<dbReference type="GO" id="GO:0007165">
    <property type="term" value="P:signal transduction"/>
    <property type="evidence" value="ECO:0007669"/>
    <property type="project" value="InterPro"/>
</dbReference>
<feature type="region of interest" description="Disordered" evidence="3">
    <location>
        <begin position="560"/>
        <end position="583"/>
    </location>
</feature>
<accession>A0A401SZW2</accession>
<dbReference type="SUPFAM" id="SSF48350">
    <property type="entry name" value="GTPase activation domain, GAP"/>
    <property type="match status" value="1"/>
</dbReference>
<dbReference type="GO" id="GO:0051497">
    <property type="term" value="P:negative regulation of stress fiber assembly"/>
    <property type="evidence" value="ECO:0007669"/>
    <property type="project" value="TreeGrafter"/>
</dbReference>
<dbReference type="SMART" id="SM00324">
    <property type="entry name" value="RhoGAP"/>
    <property type="match status" value="1"/>
</dbReference>
<dbReference type="CDD" id="cd04391">
    <property type="entry name" value="RhoGAP_ARHGAP18"/>
    <property type="match status" value="1"/>
</dbReference>
<dbReference type="PANTHER" id="PTHR14963">
    <property type="entry name" value="RHO GTPASE ACTIVATING PROTEIN 18,19-RELATED"/>
    <property type="match status" value="1"/>
</dbReference>
<gene>
    <name evidence="5" type="ORF">chiPu_0014426</name>
</gene>
<dbReference type="Pfam" id="PF00620">
    <property type="entry name" value="RhoGAP"/>
    <property type="match status" value="1"/>
</dbReference>
<dbReference type="InterPro" id="IPR008936">
    <property type="entry name" value="Rho_GTPase_activation_prot"/>
</dbReference>
<dbReference type="EMBL" id="BEZZ01000763">
    <property type="protein sequence ID" value="GCC35936.1"/>
    <property type="molecule type" value="Genomic_DNA"/>
</dbReference>
<evidence type="ECO:0000259" key="4">
    <source>
        <dbReference type="PROSITE" id="PS50238"/>
    </source>
</evidence>